<organism evidence="2">
    <name type="scientific">marine metagenome</name>
    <dbReference type="NCBI Taxonomy" id="408172"/>
    <lineage>
        <taxon>unclassified sequences</taxon>
        <taxon>metagenomes</taxon>
        <taxon>ecological metagenomes</taxon>
    </lineage>
</organism>
<reference evidence="2" key="1">
    <citation type="submission" date="2018-05" db="EMBL/GenBank/DDBJ databases">
        <authorList>
            <person name="Lanie J.A."/>
            <person name="Ng W.-L."/>
            <person name="Kazmierczak K.M."/>
            <person name="Andrzejewski T.M."/>
            <person name="Davidsen T.M."/>
            <person name="Wayne K.J."/>
            <person name="Tettelin H."/>
            <person name="Glass J.I."/>
            <person name="Rusch D."/>
            <person name="Podicherti R."/>
            <person name="Tsui H.-C.T."/>
            <person name="Winkler M.E."/>
        </authorList>
    </citation>
    <scope>NUCLEOTIDE SEQUENCE</scope>
</reference>
<feature type="region of interest" description="Disordered" evidence="1">
    <location>
        <begin position="1"/>
        <end position="25"/>
    </location>
</feature>
<evidence type="ECO:0000256" key="1">
    <source>
        <dbReference type="SAM" id="MobiDB-lite"/>
    </source>
</evidence>
<feature type="non-terminal residue" evidence="2">
    <location>
        <position position="25"/>
    </location>
</feature>
<evidence type="ECO:0000313" key="2">
    <source>
        <dbReference type="EMBL" id="SVB60680.1"/>
    </source>
</evidence>
<accession>A0A382FCP3</accession>
<dbReference type="AlphaFoldDB" id="A0A382FCP3"/>
<protein>
    <submittedName>
        <fullName evidence="2">Uncharacterized protein</fullName>
    </submittedName>
</protein>
<dbReference type="EMBL" id="UINC01049203">
    <property type="protein sequence ID" value="SVB60680.1"/>
    <property type="molecule type" value="Genomic_DNA"/>
</dbReference>
<proteinExistence type="predicted"/>
<gene>
    <name evidence="2" type="ORF">METZ01_LOCUS213534</name>
</gene>
<sequence length="25" mass="2622">MALNLLLPAAPPKPGYLNRGTPFGL</sequence>
<name>A0A382FCP3_9ZZZZ</name>